<sequence length="95" mass="10684">MKFKADVIVKDLGERVVPSSGKSNIQIRLFQVLSFFLRNLSTDEEVFESSWVGVEIGNFPLCIHQEKRTCSPSSNAGGFIIFLKGDGERKRTCED</sequence>
<dbReference type="EMBL" id="BPLR01007376">
    <property type="protein sequence ID" value="GIY16409.1"/>
    <property type="molecule type" value="Genomic_DNA"/>
</dbReference>
<accession>A0AAV4R5T0</accession>
<gene>
    <name evidence="1" type="ORF">CEXT_282151</name>
</gene>
<protein>
    <submittedName>
        <fullName evidence="1">Uncharacterized protein</fullName>
    </submittedName>
</protein>
<evidence type="ECO:0000313" key="2">
    <source>
        <dbReference type="Proteomes" id="UP001054945"/>
    </source>
</evidence>
<dbReference type="AlphaFoldDB" id="A0AAV4R5T0"/>
<proteinExistence type="predicted"/>
<reference evidence="1 2" key="1">
    <citation type="submission" date="2021-06" db="EMBL/GenBank/DDBJ databases">
        <title>Caerostris extrusa draft genome.</title>
        <authorList>
            <person name="Kono N."/>
            <person name="Arakawa K."/>
        </authorList>
    </citation>
    <scope>NUCLEOTIDE SEQUENCE [LARGE SCALE GENOMIC DNA]</scope>
</reference>
<dbReference type="Proteomes" id="UP001054945">
    <property type="component" value="Unassembled WGS sequence"/>
</dbReference>
<keyword evidence="2" id="KW-1185">Reference proteome</keyword>
<evidence type="ECO:0000313" key="1">
    <source>
        <dbReference type="EMBL" id="GIY16409.1"/>
    </source>
</evidence>
<organism evidence="1 2">
    <name type="scientific">Caerostris extrusa</name>
    <name type="common">Bark spider</name>
    <name type="synonym">Caerostris bankana</name>
    <dbReference type="NCBI Taxonomy" id="172846"/>
    <lineage>
        <taxon>Eukaryota</taxon>
        <taxon>Metazoa</taxon>
        <taxon>Ecdysozoa</taxon>
        <taxon>Arthropoda</taxon>
        <taxon>Chelicerata</taxon>
        <taxon>Arachnida</taxon>
        <taxon>Araneae</taxon>
        <taxon>Araneomorphae</taxon>
        <taxon>Entelegynae</taxon>
        <taxon>Araneoidea</taxon>
        <taxon>Araneidae</taxon>
        <taxon>Caerostris</taxon>
    </lineage>
</organism>
<name>A0AAV4R5T0_CAEEX</name>
<comment type="caution">
    <text evidence="1">The sequence shown here is derived from an EMBL/GenBank/DDBJ whole genome shotgun (WGS) entry which is preliminary data.</text>
</comment>